<evidence type="ECO:0000256" key="2">
    <source>
        <dbReference type="ARBA" id="ARBA00022692"/>
    </source>
</evidence>
<dbReference type="OrthoDB" id="2351791at2759"/>
<dbReference type="EMBL" id="LFJN01000039">
    <property type="protein sequence ID" value="KPI35527.1"/>
    <property type="molecule type" value="Genomic_DNA"/>
</dbReference>
<dbReference type="Pfam" id="PF07690">
    <property type="entry name" value="MFS_1"/>
    <property type="match status" value="1"/>
</dbReference>
<dbReference type="AlphaFoldDB" id="A0A0N1HHY0"/>
<feature type="transmembrane region" description="Helical" evidence="6">
    <location>
        <begin position="380"/>
        <end position="400"/>
    </location>
</feature>
<feature type="transmembrane region" description="Helical" evidence="6">
    <location>
        <begin position="420"/>
        <end position="438"/>
    </location>
</feature>
<evidence type="ECO:0000313" key="9">
    <source>
        <dbReference type="Proteomes" id="UP000038010"/>
    </source>
</evidence>
<evidence type="ECO:0000256" key="6">
    <source>
        <dbReference type="SAM" id="Phobius"/>
    </source>
</evidence>
<dbReference type="PROSITE" id="PS50850">
    <property type="entry name" value="MFS"/>
    <property type="match status" value="1"/>
</dbReference>
<comment type="caution">
    <text evidence="8">The sequence shown here is derived from an EMBL/GenBank/DDBJ whole genome shotgun (WGS) entry which is preliminary data.</text>
</comment>
<keyword evidence="3 6" id="KW-1133">Transmembrane helix</keyword>
<feature type="transmembrane region" description="Helical" evidence="6">
    <location>
        <begin position="470"/>
        <end position="493"/>
    </location>
</feature>
<dbReference type="Gene3D" id="1.20.1720.10">
    <property type="entry name" value="Multidrug resistance protein D"/>
    <property type="match status" value="1"/>
</dbReference>
<dbReference type="InterPro" id="IPR036259">
    <property type="entry name" value="MFS_trans_sf"/>
</dbReference>
<keyword evidence="2 6" id="KW-0812">Transmembrane</keyword>
<keyword evidence="9" id="KW-1185">Reference proteome</keyword>
<organism evidence="8 9">
    <name type="scientific">Cyphellophora attinorum</name>
    <dbReference type="NCBI Taxonomy" id="1664694"/>
    <lineage>
        <taxon>Eukaryota</taxon>
        <taxon>Fungi</taxon>
        <taxon>Dikarya</taxon>
        <taxon>Ascomycota</taxon>
        <taxon>Pezizomycotina</taxon>
        <taxon>Eurotiomycetes</taxon>
        <taxon>Chaetothyriomycetidae</taxon>
        <taxon>Chaetothyriales</taxon>
        <taxon>Cyphellophoraceae</taxon>
        <taxon>Cyphellophora</taxon>
    </lineage>
</organism>
<dbReference type="GO" id="GO:0005886">
    <property type="term" value="C:plasma membrane"/>
    <property type="evidence" value="ECO:0007669"/>
    <property type="project" value="TreeGrafter"/>
</dbReference>
<feature type="transmembrane region" description="Helical" evidence="6">
    <location>
        <begin position="173"/>
        <end position="195"/>
    </location>
</feature>
<protein>
    <submittedName>
        <fullName evidence="8">Putative transporter</fullName>
    </submittedName>
</protein>
<feature type="transmembrane region" description="Helical" evidence="6">
    <location>
        <begin position="583"/>
        <end position="602"/>
    </location>
</feature>
<feature type="transmembrane region" description="Helical" evidence="6">
    <location>
        <begin position="273"/>
        <end position="291"/>
    </location>
</feature>
<name>A0A0N1HHY0_9EURO</name>
<dbReference type="InterPro" id="IPR020846">
    <property type="entry name" value="MFS_dom"/>
</dbReference>
<dbReference type="VEuPathDB" id="FungiDB:AB675_10969"/>
<feature type="compositionally biased region" description="Polar residues" evidence="5">
    <location>
        <begin position="25"/>
        <end position="63"/>
    </location>
</feature>
<dbReference type="GO" id="GO:0022857">
    <property type="term" value="F:transmembrane transporter activity"/>
    <property type="evidence" value="ECO:0007669"/>
    <property type="project" value="InterPro"/>
</dbReference>
<dbReference type="PANTHER" id="PTHR23501">
    <property type="entry name" value="MAJOR FACILITATOR SUPERFAMILY"/>
    <property type="match status" value="1"/>
</dbReference>
<feature type="domain" description="Major facilitator superfamily (MFS) profile" evidence="7">
    <location>
        <begin position="106"/>
        <end position="607"/>
    </location>
</feature>
<evidence type="ECO:0000256" key="4">
    <source>
        <dbReference type="ARBA" id="ARBA00023136"/>
    </source>
</evidence>
<evidence type="ECO:0000256" key="5">
    <source>
        <dbReference type="SAM" id="MobiDB-lite"/>
    </source>
</evidence>
<evidence type="ECO:0000259" key="7">
    <source>
        <dbReference type="PROSITE" id="PS50850"/>
    </source>
</evidence>
<dbReference type="PROSITE" id="PS00216">
    <property type="entry name" value="SUGAR_TRANSPORT_1"/>
    <property type="match status" value="1"/>
</dbReference>
<feature type="transmembrane region" description="Helical" evidence="6">
    <location>
        <begin position="234"/>
        <end position="253"/>
    </location>
</feature>
<accession>A0A0N1HHY0</accession>
<feature type="transmembrane region" description="Helical" evidence="6">
    <location>
        <begin position="445"/>
        <end position="464"/>
    </location>
</feature>
<dbReference type="Proteomes" id="UP000038010">
    <property type="component" value="Unassembled WGS sequence"/>
</dbReference>
<sequence>MATNETTNATQTDFMFAPSHHQSLRHQATQTPLSASRTASITTDDSSIQEHQPQTRQYNNDEITSPSLLPTPNLSPSRSKASSKASAPTATDDTGKYKPSLEHLLIMATVSLASLTVALDSTILISSLPVLAASLNLSTTTAFWAGSAYLLPYAVVQPFLAALSDIFGRRCCLLFSLLAFLVGSIPCAMAHGATALLSGRVVQGIGGGGVVALSQCIFTDIVPLRERPKWFGKTVLLAWAIGTLTGPVVGGLLSDSHGVGASHGYGEGWRFMFWINLPISFLALIATWVFVKLQPVDSPMTMRMKLATVDYVGGLLFIPGLTSLLVALSWGGNQYSWSSWHTIVPLVVGGAALATFAIWERWGTFCPFMQRNVFPNISAVLLFTCSFLYGTTLFMALYYVCFYFSGIRLQSPTVAGVDMMAALAFSLPTSIVVGVLMTKLGTFRWAVWCGGVVETVGYGLLLVLDEETCTGTWIGILAIVGIGTGMSLTSLNFGVQTTTTSDRGSGSAAAMYTFLRSTGMCVGVSIGSSVFQNVAAGKLSAVGLSERYATDAEAVVYNEMRNFGPGDLLREEVLRAWLDGLRIVWIVMCAVKGVSLLLSLGVKAKNMDRELDGTFKVRGEALREKNGDDAV</sequence>
<feature type="transmembrane region" description="Helical" evidence="6">
    <location>
        <begin position="514"/>
        <end position="535"/>
    </location>
</feature>
<feature type="transmembrane region" description="Helical" evidence="6">
    <location>
        <begin position="311"/>
        <end position="331"/>
    </location>
</feature>
<feature type="transmembrane region" description="Helical" evidence="6">
    <location>
        <begin position="142"/>
        <end position="161"/>
    </location>
</feature>
<feature type="transmembrane region" description="Helical" evidence="6">
    <location>
        <begin position="201"/>
        <end position="222"/>
    </location>
</feature>
<keyword evidence="4 6" id="KW-0472">Membrane</keyword>
<gene>
    <name evidence="8" type="ORF">AB675_10969</name>
</gene>
<dbReference type="Gene3D" id="1.20.1250.20">
    <property type="entry name" value="MFS general substrate transporter like domains"/>
    <property type="match status" value="1"/>
</dbReference>
<reference evidence="8 9" key="1">
    <citation type="submission" date="2015-06" db="EMBL/GenBank/DDBJ databases">
        <title>Draft genome of the ant-associated black yeast Phialophora attae CBS 131958.</title>
        <authorList>
            <person name="Moreno L.F."/>
            <person name="Stielow B.J."/>
            <person name="de Hoog S."/>
            <person name="Vicente V.A."/>
            <person name="Weiss V.A."/>
            <person name="de Vries M."/>
            <person name="Cruz L.M."/>
            <person name="Souza E.M."/>
        </authorList>
    </citation>
    <scope>NUCLEOTIDE SEQUENCE [LARGE SCALE GENOMIC DNA]</scope>
    <source>
        <strain evidence="8 9">CBS 131958</strain>
    </source>
</reference>
<dbReference type="RefSeq" id="XP_017995490.1">
    <property type="nucleotide sequence ID" value="XM_018139775.1"/>
</dbReference>
<evidence type="ECO:0000256" key="1">
    <source>
        <dbReference type="ARBA" id="ARBA00004141"/>
    </source>
</evidence>
<feature type="transmembrane region" description="Helical" evidence="6">
    <location>
        <begin position="104"/>
        <end position="130"/>
    </location>
</feature>
<dbReference type="InterPro" id="IPR005829">
    <property type="entry name" value="Sugar_transporter_CS"/>
</dbReference>
<feature type="compositionally biased region" description="Low complexity" evidence="5">
    <location>
        <begin position="64"/>
        <end position="91"/>
    </location>
</feature>
<feature type="transmembrane region" description="Helical" evidence="6">
    <location>
        <begin position="337"/>
        <end position="359"/>
    </location>
</feature>
<feature type="region of interest" description="Disordered" evidence="5">
    <location>
        <begin position="1"/>
        <end position="94"/>
    </location>
</feature>
<comment type="subcellular location">
    <subcellularLocation>
        <location evidence="1">Membrane</location>
        <topology evidence="1">Multi-pass membrane protein</topology>
    </subcellularLocation>
</comment>
<evidence type="ECO:0000313" key="8">
    <source>
        <dbReference type="EMBL" id="KPI35527.1"/>
    </source>
</evidence>
<dbReference type="InterPro" id="IPR011701">
    <property type="entry name" value="MFS"/>
</dbReference>
<feature type="compositionally biased region" description="Polar residues" evidence="5">
    <location>
        <begin position="1"/>
        <end position="13"/>
    </location>
</feature>
<dbReference type="SUPFAM" id="SSF103473">
    <property type="entry name" value="MFS general substrate transporter"/>
    <property type="match status" value="1"/>
</dbReference>
<dbReference type="GeneID" id="28731655"/>
<evidence type="ECO:0000256" key="3">
    <source>
        <dbReference type="ARBA" id="ARBA00022989"/>
    </source>
</evidence>
<dbReference type="PANTHER" id="PTHR23501:SF94">
    <property type="entry name" value="MAJOR FACILITATOR SUPERFAMILY (MFS) PROFILE DOMAIN-CONTAINING PROTEIN"/>
    <property type="match status" value="1"/>
</dbReference>
<proteinExistence type="predicted"/>